<proteinExistence type="predicted"/>
<dbReference type="EMBL" id="LNQM01000014">
    <property type="protein sequence ID" value="KSU69136.1"/>
    <property type="molecule type" value="Genomic_DNA"/>
</dbReference>
<reference evidence="2 3" key="1">
    <citation type="journal article" date="2014" name="Arch. Microbiol.">
        <title>Arthrobacter enclensis sp. nov., isolated from sediment sample.</title>
        <authorList>
            <person name="Dastager S.G."/>
            <person name="Liu Q."/>
            <person name="Tang S.K."/>
            <person name="Krishnamurthi S."/>
            <person name="Lee J.C."/>
            <person name="Li W.J."/>
        </authorList>
    </citation>
    <scope>NUCLEOTIDE SEQUENCE [LARGE SCALE GENOMIC DNA]</scope>
    <source>
        <strain evidence="2 3">NIO-1008</strain>
    </source>
</reference>
<accession>A0A0V8I3R5</accession>
<dbReference type="SUPFAM" id="SSF140376">
    <property type="entry name" value="ChaB-like"/>
    <property type="match status" value="1"/>
</dbReference>
<dbReference type="Proteomes" id="UP000053199">
    <property type="component" value="Unassembled WGS sequence"/>
</dbReference>
<dbReference type="RefSeq" id="WP_058269771.1">
    <property type="nucleotide sequence ID" value="NZ_FMAZ01000013.1"/>
</dbReference>
<keyword evidence="3" id="KW-1185">Reference proteome</keyword>
<feature type="region of interest" description="Disordered" evidence="1">
    <location>
        <begin position="61"/>
        <end position="101"/>
    </location>
</feature>
<dbReference type="AlphaFoldDB" id="A0A0V8I3R5"/>
<dbReference type="InterPro" id="IPR037205">
    <property type="entry name" value="ChaB_sf"/>
</dbReference>
<evidence type="ECO:0000313" key="3">
    <source>
        <dbReference type="Proteomes" id="UP000053199"/>
    </source>
</evidence>
<dbReference type="Gene3D" id="1.10.1740.70">
    <property type="entry name" value="ChaB"/>
    <property type="match status" value="1"/>
</dbReference>
<feature type="compositionally biased region" description="Basic and acidic residues" evidence="1">
    <location>
        <begin position="61"/>
        <end position="82"/>
    </location>
</feature>
<comment type="caution">
    <text evidence="2">The sequence shown here is derived from an EMBL/GenBank/DDBJ whole genome shotgun (WGS) entry which is preliminary data.</text>
</comment>
<evidence type="ECO:0000256" key="1">
    <source>
        <dbReference type="SAM" id="MobiDB-lite"/>
    </source>
</evidence>
<evidence type="ECO:0000313" key="2">
    <source>
        <dbReference type="EMBL" id="KSU69136.1"/>
    </source>
</evidence>
<dbReference type="OrthoDB" id="3731224at2"/>
<dbReference type="Pfam" id="PF06150">
    <property type="entry name" value="ChaB"/>
    <property type="match status" value="1"/>
</dbReference>
<feature type="compositionally biased region" description="Basic and acidic residues" evidence="1">
    <location>
        <begin position="10"/>
        <end position="27"/>
    </location>
</feature>
<feature type="region of interest" description="Disordered" evidence="1">
    <location>
        <begin position="1"/>
        <end position="28"/>
    </location>
</feature>
<protein>
    <submittedName>
        <fullName evidence="2">Cation transport regulator ChaB</fullName>
    </submittedName>
</protein>
<dbReference type="InterPro" id="IPR009317">
    <property type="entry name" value="ChaB"/>
</dbReference>
<gene>
    <name evidence="2" type="ORF">AS031_19205</name>
</gene>
<organism evidence="2 3">
    <name type="scientific">Pseudarthrobacter enclensis</name>
    <dbReference type="NCBI Taxonomy" id="993070"/>
    <lineage>
        <taxon>Bacteria</taxon>
        <taxon>Bacillati</taxon>
        <taxon>Actinomycetota</taxon>
        <taxon>Actinomycetes</taxon>
        <taxon>Micrococcales</taxon>
        <taxon>Micrococcaceae</taxon>
        <taxon>Pseudarthrobacter</taxon>
    </lineage>
</organism>
<sequence length="141" mass="15465">MPKTGKNNHARKDELPSTLQRSDRKAQDTFAKTYDSALESYDKDEGRAARAAYASLKHSYEKVGDHWEAKDKRGPSDKRAEEGGPGSSAPTAGGVDANASKEHLYELARKMDVKGRSTMDKGQLVEALKKANDAATRKARE</sequence>
<name>A0A0V8I3R5_9MICC</name>
<dbReference type="STRING" id="993070.AS031_19205"/>